<dbReference type="InterPro" id="IPR002092">
    <property type="entry name" value="DNA-dir_Rpol_phage-type"/>
</dbReference>
<feature type="region of interest" description="Disordered" evidence="10">
    <location>
        <begin position="282"/>
        <end position="314"/>
    </location>
</feature>
<dbReference type="InterPro" id="IPR046950">
    <property type="entry name" value="DNA-dir_Rpol_C_phage-type"/>
</dbReference>
<proteinExistence type="inferred from homology"/>
<dbReference type="Gene3D" id="1.10.287.280">
    <property type="match status" value="1"/>
</dbReference>
<sequence>MRVPVVDASLSAPSAALIQREVELEEEAVRASTDDARAVQDSVVTLERGMELAPMRRLEQEWLTALVTAIDKEQAALLGRAAEGGSRVSAGAAAGAVPGADSSVGSAVSQSVAPYMLLLPPDKLAVITMHTVLNLLLARGGTAPATGLMTRVGAMVESEVNVSRLQGRDRRAWERMQGAMDAKKLVTLRRRCRDALEDADWPAPVKAKLGAALLKCLVDTVAVRVPAGQIDAARIEWFAANTASGARPFVTYEGLAGHLRLDEAMERVAARMSPEERIRVGIDGAEAPPDPSADADADGSGSGSGATLAEADPKVAARKRMLEADAARRARLAELGSRDDSISFPGLVAPEAVPVPAAAGDEAAAEEASADLASTSESDMELERDALAWDEAGATSAAGAEQQQQQSVRERALLADSGHDRAAVSGRLAAHGGAEAGGESDGLDAADLPSGACASSASAAVEAAAERDAPGSAPARVRGVALSSLHHAVRYLRFGLQGNRACAKPALGPEAGYDGSWIQSLFPLPSATELRSLDALRYPGKHLADAGQRFAAADDAMATLDPESAASAEVAAESAAASAEAADEDLAHAPPGSHVEMPALVHSYAWAPKRGRSNAGSEGGRQAAVGVIRLHPRVLALLAEAGPSPNRQLFYPMLVPPRRWQSPDSGGYVLQRARLMRTKGSRAQSRVLREASMPSVFKSLDILGGVAWRMNTKVRDVVRGVWESGGGIADIPSLSDHAEPPPPRIDPEDDEETARNKLRAWRRLANRVQQWNRNLHSLRCDHKLKMEVVDRFVDDVVYFPHNLDFRGRVYPVPPHLNHMGADICRGLLVFAERKRLGADGLRWLKIHLANKMGRDKVSFVEREQYVEDNLAEVFDSADNPLTGNGWWLSADSPWQALATCIELAEALRSPSPEDFLSSVPVHQDGTCNGLQHYAALGRDLGGAKAVNLVKADKPQDVYSAVLDLVVQRIELDATLPEVPEPGTPDDELEDYDSRRRCAAFVRGHVVRKTIKQTVMTSVYGVTFIGARDQIRNRLRETFEPRREELGLSPDELDDIVYKSAAYLARTTLDSLGQMFEAADAIKTWLTQAARLVSSSNQPMAWITPLGLPVVQPYRRNSSQVVSTVMQQVVLASENDALPVSSQKQGSAFPPNYVHSLDSTHMMLTGLECARRGMVFTAVHDSYWTHASDIDAMNIALRDAFVRLYEMPLLEDLRESLVLRFPGLRFPELPARGTLDLSVVRDSPYFFN</sequence>
<evidence type="ECO:0000313" key="13">
    <source>
        <dbReference type="Proteomes" id="UP000324907"/>
    </source>
</evidence>
<evidence type="ECO:0000256" key="1">
    <source>
        <dbReference type="ARBA" id="ARBA00009493"/>
    </source>
</evidence>
<feature type="region of interest" description="Disordered" evidence="10">
    <location>
        <begin position="358"/>
        <end position="380"/>
    </location>
</feature>
<keyword evidence="4 9" id="KW-0808">Transferase</keyword>
<dbReference type="Gene3D" id="1.10.287.260">
    <property type="match status" value="1"/>
</dbReference>
<protein>
    <recommendedName>
        <fullName evidence="2 9">DNA-directed RNA polymerase</fullName>
        <ecNumber evidence="2 9">2.7.7.6</ecNumber>
    </recommendedName>
</protein>
<accession>A0A5A8CAZ7</accession>
<organism evidence="12 13">
    <name type="scientific">Cafeteria roenbergensis</name>
    <name type="common">Marine flagellate</name>
    <dbReference type="NCBI Taxonomy" id="33653"/>
    <lineage>
        <taxon>Eukaryota</taxon>
        <taxon>Sar</taxon>
        <taxon>Stramenopiles</taxon>
        <taxon>Bigyra</taxon>
        <taxon>Opalozoa</taxon>
        <taxon>Bicosoecida</taxon>
        <taxon>Cafeteriaceae</taxon>
        <taxon>Cafeteria</taxon>
    </lineage>
</organism>
<dbReference type="PROSITE" id="PS00900">
    <property type="entry name" value="RNA_POL_PHAGE_1"/>
    <property type="match status" value="1"/>
</dbReference>
<dbReference type="FunFam" id="1.10.287.280:FF:000001">
    <property type="entry name" value="DNA-directed RNA polymerase"/>
    <property type="match status" value="1"/>
</dbReference>
<comment type="catalytic activity">
    <reaction evidence="8 9">
        <text>RNA(n) + a ribonucleoside 5'-triphosphate = RNA(n+1) + diphosphate</text>
        <dbReference type="Rhea" id="RHEA:21248"/>
        <dbReference type="Rhea" id="RHEA-COMP:14527"/>
        <dbReference type="Rhea" id="RHEA-COMP:17342"/>
        <dbReference type="ChEBI" id="CHEBI:33019"/>
        <dbReference type="ChEBI" id="CHEBI:61557"/>
        <dbReference type="ChEBI" id="CHEBI:140395"/>
        <dbReference type="EC" id="2.7.7.6"/>
    </reaction>
</comment>
<dbReference type="InterPro" id="IPR037159">
    <property type="entry name" value="RNA_POL_N_sf"/>
</dbReference>
<name>A0A5A8CAZ7_CAFRO</name>
<evidence type="ECO:0000256" key="6">
    <source>
        <dbReference type="ARBA" id="ARBA00022946"/>
    </source>
</evidence>
<evidence type="ECO:0000256" key="5">
    <source>
        <dbReference type="ARBA" id="ARBA00022695"/>
    </source>
</evidence>
<keyword evidence="6" id="KW-0809">Transit peptide</keyword>
<keyword evidence="5 9" id="KW-0548">Nucleotidyltransferase</keyword>
<evidence type="ECO:0000313" key="12">
    <source>
        <dbReference type="EMBL" id="KAA0150276.1"/>
    </source>
</evidence>
<dbReference type="AlphaFoldDB" id="A0A5A8CAZ7"/>
<evidence type="ECO:0000256" key="7">
    <source>
        <dbReference type="ARBA" id="ARBA00023163"/>
    </source>
</evidence>
<dbReference type="Pfam" id="PF00940">
    <property type="entry name" value="RNA_pol"/>
    <property type="match status" value="1"/>
</dbReference>
<evidence type="ECO:0000256" key="3">
    <source>
        <dbReference type="ARBA" id="ARBA00022478"/>
    </source>
</evidence>
<comment type="function">
    <text evidence="9">DNA-dependent RNA polymerase catalyzes the transcription of DNA into RNA using the four ribonucleoside triphosphates as substrates.</text>
</comment>
<dbReference type="Gene3D" id="1.10.150.20">
    <property type="entry name" value="5' to 3' exonuclease, C-terminal subdomain"/>
    <property type="match status" value="1"/>
</dbReference>
<dbReference type="GO" id="GO:0003899">
    <property type="term" value="F:DNA-directed RNA polymerase activity"/>
    <property type="evidence" value="ECO:0007669"/>
    <property type="project" value="UniProtKB-EC"/>
</dbReference>
<dbReference type="SUPFAM" id="SSF56672">
    <property type="entry name" value="DNA/RNA polymerases"/>
    <property type="match status" value="2"/>
</dbReference>
<dbReference type="PANTHER" id="PTHR10102">
    <property type="entry name" value="DNA-DIRECTED RNA POLYMERASE, MITOCHONDRIAL"/>
    <property type="match status" value="1"/>
</dbReference>
<evidence type="ECO:0000256" key="4">
    <source>
        <dbReference type="ARBA" id="ARBA00022679"/>
    </source>
</evidence>
<evidence type="ECO:0000256" key="9">
    <source>
        <dbReference type="RuleBase" id="RU003805"/>
    </source>
</evidence>
<dbReference type="GO" id="GO:0003677">
    <property type="term" value="F:DNA binding"/>
    <property type="evidence" value="ECO:0007669"/>
    <property type="project" value="InterPro"/>
</dbReference>
<evidence type="ECO:0000256" key="8">
    <source>
        <dbReference type="ARBA" id="ARBA00048552"/>
    </source>
</evidence>
<evidence type="ECO:0000256" key="10">
    <source>
        <dbReference type="SAM" id="MobiDB-lite"/>
    </source>
</evidence>
<comment type="similarity">
    <text evidence="1 9">Belongs to the phage and mitochondrial RNA polymerase family.</text>
</comment>
<evidence type="ECO:0000256" key="2">
    <source>
        <dbReference type="ARBA" id="ARBA00012418"/>
    </source>
</evidence>
<dbReference type="InterPro" id="IPR043502">
    <property type="entry name" value="DNA/RNA_pol_sf"/>
</dbReference>
<feature type="domain" description="DNA-directed RNA polymerase N-terminal" evidence="11">
    <location>
        <begin position="19"/>
        <end position="705"/>
    </location>
</feature>
<gene>
    <name evidence="12" type="ORF">FNF28_07277</name>
</gene>
<dbReference type="Gene3D" id="1.10.1320.10">
    <property type="entry name" value="DNA-directed RNA polymerase, N-terminal domain"/>
    <property type="match status" value="2"/>
</dbReference>
<dbReference type="EC" id="2.7.7.6" evidence="2 9"/>
<dbReference type="EMBL" id="VLTL01000233">
    <property type="protein sequence ID" value="KAA0150276.1"/>
    <property type="molecule type" value="Genomic_DNA"/>
</dbReference>
<dbReference type="Pfam" id="PF14700">
    <property type="entry name" value="RPOL_N"/>
    <property type="match status" value="2"/>
</dbReference>
<keyword evidence="3 9" id="KW-0240">DNA-directed RNA polymerase</keyword>
<dbReference type="GO" id="GO:0034245">
    <property type="term" value="C:mitochondrial DNA-directed RNA polymerase complex"/>
    <property type="evidence" value="ECO:0007669"/>
    <property type="project" value="TreeGrafter"/>
</dbReference>
<feature type="region of interest" description="Disordered" evidence="10">
    <location>
        <begin position="729"/>
        <end position="752"/>
    </location>
</feature>
<dbReference type="InterPro" id="IPR029262">
    <property type="entry name" value="RPOL_N"/>
</dbReference>
<dbReference type="SMART" id="SM01311">
    <property type="entry name" value="RPOL_N"/>
    <property type="match status" value="1"/>
</dbReference>
<dbReference type="PROSITE" id="PS00489">
    <property type="entry name" value="RNA_POL_PHAGE_2"/>
    <property type="match status" value="1"/>
</dbReference>
<evidence type="ECO:0000259" key="11">
    <source>
        <dbReference type="SMART" id="SM01311"/>
    </source>
</evidence>
<reference evidence="12 13" key="1">
    <citation type="submission" date="2019-07" db="EMBL/GenBank/DDBJ databases">
        <title>Genomes of Cafeteria roenbergensis.</title>
        <authorList>
            <person name="Fischer M.G."/>
            <person name="Hackl T."/>
            <person name="Roman M."/>
        </authorList>
    </citation>
    <scope>NUCLEOTIDE SEQUENCE [LARGE SCALE GENOMIC DNA]</scope>
    <source>
        <strain evidence="12 13">RCC970-E3</strain>
    </source>
</reference>
<comment type="caution">
    <text evidence="12">The sequence shown here is derived from an EMBL/GenBank/DDBJ whole genome shotgun (WGS) entry which is preliminary data.</text>
</comment>
<dbReference type="Proteomes" id="UP000324907">
    <property type="component" value="Unassembled WGS sequence"/>
</dbReference>
<dbReference type="GO" id="GO:0006390">
    <property type="term" value="P:mitochondrial transcription"/>
    <property type="evidence" value="ECO:0007669"/>
    <property type="project" value="TreeGrafter"/>
</dbReference>
<keyword evidence="7 9" id="KW-0804">Transcription</keyword>
<dbReference type="PANTHER" id="PTHR10102:SF0">
    <property type="entry name" value="DNA-DIRECTED RNA POLYMERASE, MITOCHONDRIAL"/>
    <property type="match status" value="1"/>
</dbReference>
<dbReference type="InterPro" id="IPR024075">
    <property type="entry name" value="DNA-dir_RNA_pol_helix_hairp_sf"/>
</dbReference>